<dbReference type="InterPro" id="IPR027417">
    <property type="entry name" value="P-loop_NTPase"/>
</dbReference>
<name>A0A2K8UB71_9GAMM</name>
<dbReference type="GO" id="GO:0005524">
    <property type="term" value="F:ATP binding"/>
    <property type="evidence" value="ECO:0007669"/>
    <property type="project" value="InterPro"/>
</dbReference>
<dbReference type="SUPFAM" id="SSF52540">
    <property type="entry name" value="P-loop containing nucleoside triphosphate hydrolases"/>
    <property type="match status" value="1"/>
</dbReference>
<evidence type="ECO:0000313" key="2">
    <source>
        <dbReference type="EMBL" id="AUB82669.1"/>
    </source>
</evidence>
<dbReference type="RefSeq" id="WP_100920387.1">
    <property type="nucleotide sequence ID" value="NZ_CP020370.1"/>
</dbReference>
<dbReference type="CDD" id="cd00267">
    <property type="entry name" value="ABC_ATPase"/>
    <property type="match status" value="1"/>
</dbReference>
<dbReference type="PIRSF" id="PIRSF029347">
    <property type="entry name" value="RecF"/>
    <property type="match status" value="1"/>
</dbReference>
<dbReference type="SMART" id="SM00382">
    <property type="entry name" value="AAA"/>
    <property type="match status" value="1"/>
</dbReference>
<accession>A0A2K8UB71</accession>
<dbReference type="PANTHER" id="PTHR32182">
    <property type="entry name" value="DNA REPLICATION AND REPAIR PROTEIN RECF"/>
    <property type="match status" value="1"/>
</dbReference>
<proteinExistence type="predicted"/>
<evidence type="ECO:0000313" key="3">
    <source>
        <dbReference type="Proteomes" id="UP000232638"/>
    </source>
</evidence>
<sequence>MHQRPEPPPLRLRSVQVRNFKAIANSGYVRLGPVTVFVGHNGSGKSSLIEALETYQSIVLDGLDTAMQRWLGIEHVRHFAASQDEPKGQSRALMSFDLNLGPDVFAPKTGTSLHMEIESDPDASQIRISEETARHANGKLFDRSGVRDPGRSILTFPGTQGLEKIANHIRDWQFLSLQPERMGLPVPQRRTPGRVRLARDGSNIADFLLDIQRRDPSALEGIVQAIGYVLPYASDLQPLLTSEIERKAYIQLSEAGHPVPGWMLSTGTLRVLALLALLRHPEPPPLILIEEIENGLDPRSIHMLVEEIRSATLDGATQVVLTTHSPYLLDLFELRHLVLVARDSKGEPRFHRPSDDASLREWSQEFAPGRLYTMGSLHEAVK</sequence>
<dbReference type="InterPro" id="IPR003959">
    <property type="entry name" value="ATPase_AAA_core"/>
</dbReference>
<dbReference type="KEGG" id="tsy:THSYN_18135"/>
<evidence type="ECO:0000259" key="1">
    <source>
        <dbReference type="SMART" id="SM00382"/>
    </source>
</evidence>
<dbReference type="GO" id="GO:0016887">
    <property type="term" value="F:ATP hydrolysis activity"/>
    <property type="evidence" value="ECO:0007669"/>
    <property type="project" value="InterPro"/>
</dbReference>
<dbReference type="InterPro" id="IPR014555">
    <property type="entry name" value="RecF-like"/>
</dbReference>
<gene>
    <name evidence="2" type="ORF">THSYN_18135</name>
</gene>
<reference evidence="2 3" key="1">
    <citation type="submission" date="2017-03" db="EMBL/GenBank/DDBJ databases">
        <title>Complete genome sequence of Candidatus 'Thiodictyon syntrophicum' sp. nov. strain Cad16T, a photolithoautotroph purple sulfur bacterium isolated from an alpine meromictic lake.</title>
        <authorList>
            <person name="Luedin S.M."/>
            <person name="Pothier J.F."/>
            <person name="Danza F."/>
            <person name="Storelli N."/>
            <person name="Wittwer M."/>
            <person name="Tonolla M."/>
        </authorList>
    </citation>
    <scope>NUCLEOTIDE SEQUENCE [LARGE SCALE GENOMIC DNA]</scope>
    <source>
        <strain evidence="2 3">Cad16T</strain>
    </source>
</reference>
<dbReference type="GO" id="GO:0000731">
    <property type="term" value="P:DNA synthesis involved in DNA repair"/>
    <property type="evidence" value="ECO:0007669"/>
    <property type="project" value="TreeGrafter"/>
</dbReference>
<protein>
    <recommendedName>
        <fullName evidence="1">AAA+ ATPase domain-containing protein</fullName>
    </recommendedName>
</protein>
<dbReference type="Gene3D" id="3.40.50.300">
    <property type="entry name" value="P-loop containing nucleotide triphosphate hydrolases"/>
    <property type="match status" value="2"/>
</dbReference>
<dbReference type="GO" id="GO:0006302">
    <property type="term" value="P:double-strand break repair"/>
    <property type="evidence" value="ECO:0007669"/>
    <property type="project" value="TreeGrafter"/>
</dbReference>
<dbReference type="PANTHER" id="PTHR32182:SF22">
    <property type="entry name" value="ATP-DEPENDENT ENDONUCLEASE, OLD FAMILY-RELATED"/>
    <property type="match status" value="1"/>
</dbReference>
<keyword evidence="3" id="KW-1185">Reference proteome</keyword>
<dbReference type="InterPro" id="IPR003593">
    <property type="entry name" value="AAA+_ATPase"/>
</dbReference>
<dbReference type="EMBL" id="CP020370">
    <property type="protein sequence ID" value="AUB82669.1"/>
    <property type="molecule type" value="Genomic_DNA"/>
</dbReference>
<feature type="domain" description="AAA+ ATPase" evidence="1">
    <location>
        <begin position="31"/>
        <end position="343"/>
    </location>
</feature>
<dbReference type="Proteomes" id="UP000232638">
    <property type="component" value="Chromosome"/>
</dbReference>
<dbReference type="AlphaFoldDB" id="A0A2K8UB71"/>
<dbReference type="Pfam" id="PF13304">
    <property type="entry name" value="AAA_21"/>
    <property type="match status" value="1"/>
</dbReference>
<organism evidence="2 3">
    <name type="scientific">Candidatus Thiodictyon syntrophicum</name>
    <dbReference type="NCBI Taxonomy" id="1166950"/>
    <lineage>
        <taxon>Bacteria</taxon>
        <taxon>Pseudomonadati</taxon>
        <taxon>Pseudomonadota</taxon>
        <taxon>Gammaproteobacteria</taxon>
        <taxon>Chromatiales</taxon>
        <taxon>Chromatiaceae</taxon>
        <taxon>Thiodictyon</taxon>
    </lineage>
</organism>
<dbReference type="OrthoDB" id="104167at2"/>